<protein>
    <recommendedName>
        <fullName evidence="7 8">Small ribosomal subunit protein uS19</fullName>
    </recommendedName>
</protein>
<dbReference type="HAMAP" id="MF_00531">
    <property type="entry name" value="Ribosomal_uS19"/>
    <property type="match status" value="1"/>
</dbReference>
<dbReference type="PIRSF" id="PIRSF002144">
    <property type="entry name" value="Ribosomal_S19"/>
    <property type="match status" value="1"/>
</dbReference>
<dbReference type="FunFam" id="3.30.860.10:FF:000001">
    <property type="entry name" value="30S ribosomal protein S19"/>
    <property type="match status" value="1"/>
</dbReference>
<keyword evidence="5 8" id="KW-0689">Ribosomal protein</keyword>
<reference evidence="10 11" key="1">
    <citation type="submission" date="2023-03" db="EMBL/GenBank/DDBJ databases">
        <title>Complete genome sequences of several Auritidibacter ignavus strains isolated from ear infections.</title>
        <authorList>
            <person name="Baehr T."/>
            <person name="Baumhoegger A.M."/>
        </authorList>
    </citation>
    <scope>NUCLEOTIDE SEQUENCE [LARGE SCALE GENOMIC DNA]</scope>
    <source>
        <strain evidence="10 11">BABAE-6</strain>
    </source>
</reference>
<dbReference type="GO" id="GO:0015935">
    <property type="term" value="C:small ribosomal subunit"/>
    <property type="evidence" value="ECO:0007669"/>
    <property type="project" value="InterPro"/>
</dbReference>
<evidence type="ECO:0000313" key="11">
    <source>
        <dbReference type="Proteomes" id="UP001224674"/>
    </source>
</evidence>
<dbReference type="Gene3D" id="3.30.860.10">
    <property type="entry name" value="30s Ribosomal Protein S19, Chain A"/>
    <property type="match status" value="1"/>
</dbReference>
<dbReference type="Proteomes" id="UP001224674">
    <property type="component" value="Chromosome"/>
</dbReference>
<dbReference type="NCBIfam" id="TIGR01050">
    <property type="entry name" value="rpsS_bact"/>
    <property type="match status" value="1"/>
</dbReference>
<dbReference type="PRINTS" id="PR00975">
    <property type="entry name" value="RIBOSOMALS19"/>
</dbReference>
<evidence type="ECO:0000256" key="1">
    <source>
        <dbReference type="ARBA" id="ARBA00003239"/>
    </source>
</evidence>
<evidence type="ECO:0000256" key="4">
    <source>
        <dbReference type="ARBA" id="ARBA00022884"/>
    </source>
</evidence>
<dbReference type="GO" id="GO:0003735">
    <property type="term" value="F:structural constituent of ribosome"/>
    <property type="evidence" value="ECO:0007669"/>
    <property type="project" value="InterPro"/>
</dbReference>
<dbReference type="GO" id="GO:0006412">
    <property type="term" value="P:translation"/>
    <property type="evidence" value="ECO:0007669"/>
    <property type="project" value="UniProtKB-UniRule"/>
</dbReference>
<dbReference type="InterPro" id="IPR023575">
    <property type="entry name" value="Ribosomal_uS19_SF"/>
</dbReference>
<evidence type="ECO:0000256" key="9">
    <source>
        <dbReference type="RuleBase" id="RU003485"/>
    </source>
</evidence>
<dbReference type="RefSeq" id="WP_110097924.1">
    <property type="nucleotide sequence ID" value="NZ_CP122561.1"/>
</dbReference>
<comment type="similarity">
    <text evidence="2 8 9">Belongs to the universal ribosomal protein uS19 family.</text>
</comment>
<keyword evidence="6 8" id="KW-0687">Ribonucleoprotein</keyword>
<evidence type="ECO:0000313" key="10">
    <source>
        <dbReference type="EMBL" id="WGH93127.1"/>
    </source>
</evidence>
<accession>A0AAJ6AI34</accession>
<dbReference type="InterPro" id="IPR005732">
    <property type="entry name" value="Ribosomal_uS19_bac-type"/>
</dbReference>
<dbReference type="GO" id="GO:0005737">
    <property type="term" value="C:cytoplasm"/>
    <property type="evidence" value="ECO:0007669"/>
    <property type="project" value="UniProtKB-ARBA"/>
</dbReference>
<dbReference type="AlphaFoldDB" id="A0AAJ6AI34"/>
<dbReference type="GO" id="GO:0000028">
    <property type="term" value="P:ribosomal small subunit assembly"/>
    <property type="evidence" value="ECO:0007669"/>
    <property type="project" value="TreeGrafter"/>
</dbReference>
<dbReference type="InterPro" id="IPR002222">
    <property type="entry name" value="Ribosomal_uS19"/>
</dbReference>
<evidence type="ECO:0000256" key="7">
    <source>
        <dbReference type="ARBA" id="ARBA00035163"/>
    </source>
</evidence>
<sequence>MPRSLKKGPYVDQHLYLKVLAENEKTNKNVIRTWSRRSMIVPDMIGHTIAVHDGRKHVPVFITEAMVGHKLGEFAPTRTFRGHSKDDQKGRR</sequence>
<dbReference type="PROSITE" id="PS00323">
    <property type="entry name" value="RIBOSOMAL_S19"/>
    <property type="match status" value="1"/>
</dbReference>
<name>A0AAJ6AI34_9MICC</name>
<evidence type="ECO:0000256" key="2">
    <source>
        <dbReference type="ARBA" id="ARBA00007345"/>
    </source>
</evidence>
<dbReference type="PANTHER" id="PTHR11880:SF8">
    <property type="entry name" value="SMALL RIBOSOMAL SUBUNIT PROTEIN US19M"/>
    <property type="match status" value="1"/>
</dbReference>
<dbReference type="InterPro" id="IPR020934">
    <property type="entry name" value="Ribosomal_uS19_CS"/>
</dbReference>
<organism evidence="10 11">
    <name type="scientific">Auritidibacter ignavus</name>
    <dbReference type="NCBI Taxonomy" id="678932"/>
    <lineage>
        <taxon>Bacteria</taxon>
        <taxon>Bacillati</taxon>
        <taxon>Actinomycetota</taxon>
        <taxon>Actinomycetes</taxon>
        <taxon>Micrococcales</taxon>
        <taxon>Micrococcaceae</taxon>
        <taxon>Auritidibacter</taxon>
    </lineage>
</organism>
<evidence type="ECO:0000256" key="5">
    <source>
        <dbReference type="ARBA" id="ARBA00022980"/>
    </source>
</evidence>
<evidence type="ECO:0000256" key="6">
    <source>
        <dbReference type="ARBA" id="ARBA00023274"/>
    </source>
</evidence>
<dbReference type="GO" id="GO:0019843">
    <property type="term" value="F:rRNA binding"/>
    <property type="evidence" value="ECO:0007669"/>
    <property type="project" value="UniProtKB-UniRule"/>
</dbReference>
<dbReference type="SUPFAM" id="SSF54570">
    <property type="entry name" value="Ribosomal protein S19"/>
    <property type="match status" value="1"/>
</dbReference>
<keyword evidence="3 8" id="KW-0699">rRNA-binding</keyword>
<evidence type="ECO:0000256" key="8">
    <source>
        <dbReference type="HAMAP-Rule" id="MF_00531"/>
    </source>
</evidence>
<keyword evidence="11" id="KW-1185">Reference proteome</keyword>
<dbReference type="Pfam" id="PF00203">
    <property type="entry name" value="Ribosomal_S19"/>
    <property type="match status" value="1"/>
</dbReference>
<gene>
    <name evidence="8 10" type="primary">rpsS</name>
    <name evidence="10" type="ORF">QDX21_12695</name>
</gene>
<dbReference type="EMBL" id="CP122566">
    <property type="protein sequence ID" value="WGH93127.1"/>
    <property type="molecule type" value="Genomic_DNA"/>
</dbReference>
<comment type="function">
    <text evidence="1 8">Protein S19 forms a complex with S13 that binds strongly to the 16S ribosomal RNA.</text>
</comment>
<dbReference type="PANTHER" id="PTHR11880">
    <property type="entry name" value="RIBOSOMAL PROTEIN S19P FAMILY MEMBER"/>
    <property type="match status" value="1"/>
</dbReference>
<proteinExistence type="inferred from homology"/>
<evidence type="ECO:0000256" key="3">
    <source>
        <dbReference type="ARBA" id="ARBA00022730"/>
    </source>
</evidence>
<keyword evidence="4 8" id="KW-0694">RNA-binding</keyword>
<dbReference type="GeneID" id="83696707"/>